<organism evidence="2 3">
    <name type="scientific">Flavobacterium suaedae</name>
    <dbReference type="NCBI Taxonomy" id="1767027"/>
    <lineage>
        <taxon>Bacteria</taxon>
        <taxon>Pseudomonadati</taxon>
        <taxon>Bacteroidota</taxon>
        <taxon>Flavobacteriia</taxon>
        <taxon>Flavobacteriales</taxon>
        <taxon>Flavobacteriaceae</taxon>
        <taxon>Flavobacterium</taxon>
    </lineage>
</organism>
<dbReference type="InterPro" id="IPR027417">
    <property type="entry name" value="P-loop_NTPase"/>
</dbReference>
<dbReference type="Gene3D" id="3.40.50.300">
    <property type="entry name" value="P-loop containing nucleotide triphosphate hydrolases"/>
    <property type="match status" value="1"/>
</dbReference>
<sequence length="169" mass="19369">MRIAIIGAHQVGKTTLAEELMEKLTGYTLETEPYLQLEASGYEFSSPPIGEDFLEQFNYSLKLVSKDEDNILFDRCIIDILAYLHAVEPEKNIQELFKTAEEAFTEIDLLVFMPVEEPDLIPKHQADMSELRDTVNELLNDWIWSFDIETIEVSGSVSNRVNQVLAKIR</sequence>
<evidence type="ECO:0000313" key="2">
    <source>
        <dbReference type="EMBL" id="GGB81097.1"/>
    </source>
</evidence>
<keyword evidence="3" id="KW-1185">Reference proteome</keyword>
<dbReference type="Proteomes" id="UP000615760">
    <property type="component" value="Unassembled WGS sequence"/>
</dbReference>
<proteinExistence type="predicted"/>
<evidence type="ECO:0000313" key="3">
    <source>
        <dbReference type="Proteomes" id="UP000615760"/>
    </source>
</evidence>
<dbReference type="SUPFAM" id="SSF52540">
    <property type="entry name" value="P-loop containing nucleoside triphosphate hydrolases"/>
    <property type="match status" value="1"/>
</dbReference>
<reference evidence="3" key="1">
    <citation type="journal article" date="2019" name="Int. J. Syst. Evol. Microbiol.">
        <title>The Global Catalogue of Microorganisms (GCM) 10K type strain sequencing project: providing services to taxonomists for standard genome sequencing and annotation.</title>
        <authorList>
            <consortium name="The Broad Institute Genomics Platform"/>
            <consortium name="The Broad Institute Genome Sequencing Center for Infectious Disease"/>
            <person name="Wu L."/>
            <person name="Ma J."/>
        </authorList>
    </citation>
    <scope>NUCLEOTIDE SEQUENCE [LARGE SCALE GENOMIC DNA]</scope>
    <source>
        <strain evidence="3">CGMCC 1.15461</strain>
    </source>
</reference>
<name>A0ABQ1JXG4_9FLAO</name>
<dbReference type="RefSeq" id="WP_188621293.1">
    <property type="nucleotide sequence ID" value="NZ_BMJE01000005.1"/>
</dbReference>
<dbReference type="Pfam" id="PF13521">
    <property type="entry name" value="AAA_28"/>
    <property type="match status" value="1"/>
</dbReference>
<comment type="caution">
    <text evidence="2">The sequence shown here is derived from an EMBL/GenBank/DDBJ whole genome shotgun (WGS) entry which is preliminary data.</text>
</comment>
<protein>
    <recommendedName>
        <fullName evidence="1">NadR/Ttd14 AAA domain-containing protein</fullName>
    </recommendedName>
</protein>
<accession>A0ABQ1JXG4</accession>
<dbReference type="EMBL" id="BMJE01000005">
    <property type="protein sequence ID" value="GGB81097.1"/>
    <property type="molecule type" value="Genomic_DNA"/>
</dbReference>
<gene>
    <name evidence="2" type="ORF">GCM10007424_21500</name>
</gene>
<dbReference type="InterPro" id="IPR038727">
    <property type="entry name" value="NadR/Ttd14_AAA_dom"/>
</dbReference>
<feature type="domain" description="NadR/Ttd14 AAA" evidence="1">
    <location>
        <begin position="2"/>
        <end position="160"/>
    </location>
</feature>
<evidence type="ECO:0000259" key="1">
    <source>
        <dbReference type="Pfam" id="PF13521"/>
    </source>
</evidence>